<reference evidence="3 4" key="1">
    <citation type="submission" date="2024-04" db="EMBL/GenBank/DDBJ databases">
        <authorList>
            <person name="Rising A."/>
            <person name="Reimegard J."/>
            <person name="Sonavane S."/>
            <person name="Akerstrom W."/>
            <person name="Nylinder S."/>
            <person name="Hedman E."/>
            <person name="Kallberg Y."/>
        </authorList>
    </citation>
    <scope>NUCLEOTIDE SEQUENCE [LARGE SCALE GENOMIC DNA]</scope>
</reference>
<feature type="region of interest" description="Disordered" evidence="1">
    <location>
        <begin position="595"/>
        <end position="624"/>
    </location>
</feature>
<proteinExistence type="predicted"/>
<feature type="compositionally biased region" description="Basic and acidic residues" evidence="1">
    <location>
        <begin position="1186"/>
        <end position="1210"/>
    </location>
</feature>
<feature type="domain" description="PDZ" evidence="2">
    <location>
        <begin position="2256"/>
        <end position="2328"/>
    </location>
</feature>
<dbReference type="SMART" id="SM00228">
    <property type="entry name" value="PDZ"/>
    <property type="match status" value="2"/>
</dbReference>
<evidence type="ECO:0000259" key="2">
    <source>
        <dbReference type="PROSITE" id="PS50106"/>
    </source>
</evidence>
<dbReference type="PANTHER" id="PTHR11324">
    <property type="entry name" value="IL16-RELATED"/>
    <property type="match status" value="1"/>
</dbReference>
<sequence>MERKRKGYLLRKSVSFDIPQQKKTPKITCTCDSNSSRTYDLQTQTITFGEETKQHKKFSSTSILKKYATSPPSENNGHQKPFDMDADLEFYPVDDHPSPSTFTAWDAFLSGNQAFFREPPSDFSYMDVIPEEEDDMEALLESDTDDTGSSVSTVVDRFSRTSTANSSFSERGPRTDAAPFDLQKVLSPFERLEKELDAQKEDDRPTRKNEIQRGPIVVITNSSSCEDVHSEPDDVDKSSDALLQNHDSDKVQISQDDKNIEYTKTTEKTVSTEKENTTNSVKPSNVSALPSVPMRTKMVNGFKGPTEKTPSKKPKSDKTIPLLPPPTTPKRSYPTPNIPPRMSLHSPARRTRSDPGSPDQPSRIPRPISSANRSNIPVPNNKGAPKALRSPKINVSKKIHSENSKSSPSLVQAEISIDESVTPQKSADLPPDVDSSINATEIFGSKICSEPPIPNEQLTDFADFSDKIEKEHLTNGVHSLFKEEVDENAVDSISNSSNEPKEAIVDDCVTNPFCQDEKNPFRVNGDYKNPFITSINPFEEDKFEITPALQPKAQISAAVIAPPIPERPSLIAAQKHEKNTEKPVLPETVLTVSQAQNEDAPINIQIPTSNDNEQEQEPPSDTTSQEIASVLDVEIKISSDPSQSTEFWPSTHCSGEEEQESQPPADESQESISTAKDEVDALFDRIGEKSTDASADQQQQRPIEDILQALDQLVSAPREVEISIDWDARGPINIREKAVIPSNASDVGSILSETDGLTEDRKRCIETLLKEVDECLRVREVGEDTTTLEETLPPVDERTSLGPGTPDVPTAGSTAPTLHSHEETGPVIDIPTQHSSSEMLRSPNHPVVSDAQRVDYSSVFQDSTDHFQQDSKHHSPGCDDSGVFLEDPVSSSPETQSRSAISRLQNITLQKFTPEDPPQMRQYSVPDGIDSDAERSDDLGLASSSIDSADDLDGDPLPSTLQICPPVIPPRQKPPPVPARKSLPRSDGHKQIKMTIAEITSLEVPNYRKPPLSKSSSSGEDSNFGEGDAYTNEDQITNVRFDENSRNLLNEQKNEQSKNNFLLSKSFHEETLLNMQRENNSSQESKANFLARTLSSSSPTKKFDSPPITNGRRISDSSSALKWKSEECLRTAAEAKWCIPGRRFEKSVSVKDRIAMFSGMETNQNSGKKDLQRYGSETNIKAASKSSDHKKADISVTEDRKSSTLSRDPKWQSLHNISKKSVEKEPISTNSSMKPAFSIPSLSSNSPTDSLSNSIYAPLPIKLEVEPPKPIVSTYPETQLTNNKRYNYGLYSLKNLKNTEDLLSKKAAGSSLLSIIDSRKQPTNKLKGLVIPEKPPLQSDGSKALPTIFGSDNEGAKDSRRASLPITVVTTCKTMSLPRNNKPEYPLIQKQVSLSDPPWKTERNNASVTNTLPKYSPAFKKRTLELPGSSLSPTPPSSITSPLSPPPSSPSSICSSNASSTLQQNIFQFSLSHSKPVQPLQPEKALMSPPSLPSDMEYEGDNSEDSSHSASPMRNMPRVPREPKTAPPPQNQGLLHYEKSNTFTTIAKPVALQPLLVESLVKSSPPAFPQPTPRAAVCISKTEIHLRRDGQKPNSTDSTLPSEIKRSSEVIETFVTTTSSTPEYTVAKTYNSFSKECISTGAMESDVLEDRNGSSPSIPLNEKCVFSIDGASSHLNGSENGTSSFTPENSETQLEIPVGKFRACPLSLSEMKPTPNGREKSRRSHLPSEFDESEDDDSHSTLSHRTEDSRHTTTDDCLSDATTDSFEKARLHPEMTASLRSTEDYASTEGYLSDASTDVSLRRFTHRPMDTNSEDYLSDVTAESPDPDWMSAKPPPTHTESRHRGCAPKDEMGVDLRPKRLSQQQTVLRASIEPSGSVQKFKALAEKWEQRSDVISPPPPPVISAPPMPKKDSRSNSFFSSSTTLIKGKSSTLPPSLMPRNSSERRAPPFSKLSSSRSSPETPDSNGWSHSYEETVRSVRRDSEGSSSGSSKTTLKEEEDETADSSPPPKMVEQPVALSNGHRNSSAKSSLDSWNNEPRNRRGADFSRSDWSSRACAAKTSVSDIRRSFEKEVEQPPVPKKSTAPVSRAPAAVASPPPVASPRRPSPAHREEEDEEMRRLVAEAERQLVAEGAGGQFSVLPVLLRREGMDGGSVGITLAGGADYEVKEITVHKVIAGSIADRDGRVLKGDRVMSINGRDVRGVSHGEALHILKAPNPRVLLVLARGVHVQHPSESVTEIKKQPAPVQSHRDGPLLFVELQKDQTGVGFSIEGGKDSPQGDRPLLVKRIFKGGSADKEGHLEEGDEILSINRHSVTNMTRTEAWNFLKKLPEGSVQLEIRKSGAFS</sequence>
<dbReference type="Proteomes" id="UP001497382">
    <property type="component" value="Unassembled WGS sequence"/>
</dbReference>
<feature type="compositionally biased region" description="Low complexity" evidence="1">
    <location>
        <begin position="1948"/>
        <end position="1965"/>
    </location>
</feature>
<evidence type="ECO:0000256" key="1">
    <source>
        <dbReference type="SAM" id="MobiDB-lite"/>
    </source>
</evidence>
<feature type="region of interest" description="Disordered" evidence="1">
    <location>
        <begin position="193"/>
        <end position="435"/>
    </location>
</feature>
<feature type="compositionally biased region" description="Basic and acidic residues" evidence="1">
    <location>
        <begin position="865"/>
        <end position="877"/>
    </location>
</feature>
<name>A0AAV2AGZ7_9ARAC</name>
<feature type="compositionally biased region" description="Basic and acidic residues" evidence="1">
    <location>
        <begin position="246"/>
        <end position="276"/>
    </location>
</feature>
<feature type="compositionally biased region" description="Basic and acidic residues" evidence="1">
    <location>
        <begin position="1744"/>
        <end position="1754"/>
    </location>
</feature>
<feature type="compositionally biased region" description="Basic and acidic residues" evidence="1">
    <location>
        <begin position="1971"/>
        <end position="1984"/>
    </location>
</feature>
<dbReference type="Gene3D" id="2.30.42.10">
    <property type="match status" value="2"/>
</dbReference>
<keyword evidence="4" id="KW-1185">Reference proteome</keyword>
<feature type="compositionally biased region" description="Basic and acidic residues" evidence="1">
    <location>
        <begin position="1883"/>
        <end position="1892"/>
    </location>
</feature>
<feature type="compositionally biased region" description="Basic and acidic residues" evidence="1">
    <location>
        <begin position="193"/>
        <end position="211"/>
    </location>
</feature>
<feature type="compositionally biased region" description="Low complexity" evidence="1">
    <location>
        <begin position="2084"/>
        <end position="2094"/>
    </location>
</feature>
<accession>A0AAV2AGZ7</accession>
<dbReference type="SUPFAM" id="SSF50156">
    <property type="entry name" value="PDZ domain-like"/>
    <property type="match status" value="2"/>
</dbReference>
<dbReference type="InterPro" id="IPR001478">
    <property type="entry name" value="PDZ"/>
</dbReference>
<dbReference type="PANTHER" id="PTHR11324:SF16">
    <property type="entry name" value="PDZ DOMAIN-CONTAINING PROTEIN 2"/>
    <property type="match status" value="1"/>
</dbReference>
<feature type="compositionally biased region" description="Basic and acidic residues" evidence="1">
    <location>
        <begin position="226"/>
        <end position="239"/>
    </location>
</feature>
<comment type="caution">
    <text evidence="3">The sequence shown here is derived from an EMBL/GenBank/DDBJ whole genome shotgun (WGS) entry which is preliminary data.</text>
</comment>
<feature type="region of interest" description="Disordered" evidence="1">
    <location>
        <begin position="1810"/>
        <end position="1862"/>
    </location>
</feature>
<feature type="compositionally biased region" description="Basic and acidic residues" evidence="1">
    <location>
        <begin position="305"/>
        <end position="318"/>
    </location>
</feature>
<feature type="compositionally biased region" description="Low complexity" evidence="1">
    <location>
        <begin position="785"/>
        <end position="794"/>
    </location>
</feature>
<gene>
    <name evidence="3" type="ORF">LARSCL_LOCUS11821</name>
</gene>
<feature type="region of interest" description="Disordered" evidence="1">
    <location>
        <begin position="1180"/>
        <end position="1249"/>
    </location>
</feature>
<feature type="compositionally biased region" description="Basic and acidic residues" evidence="1">
    <location>
        <begin position="1839"/>
        <end position="1858"/>
    </location>
</feature>
<feature type="region of interest" description="Disordered" evidence="1">
    <location>
        <begin position="785"/>
        <end position="844"/>
    </location>
</feature>
<feature type="compositionally biased region" description="Polar residues" evidence="1">
    <location>
        <begin position="889"/>
        <end position="911"/>
    </location>
</feature>
<feature type="region of interest" description="Disordered" evidence="1">
    <location>
        <begin position="865"/>
        <end position="1034"/>
    </location>
</feature>
<feature type="compositionally biased region" description="Polar residues" evidence="1">
    <location>
        <begin position="639"/>
        <end position="653"/>
    </location>
</feature>
<feature type="compositionally biased region" description="Low complexity" evidence="1">
    <location>
        <begin position="1425"/>
        <end position="1442"/>
    </location>
</feature>
<feature type="compositionally biased region" description="Low complexity" evidence="1">
    <location>
        <begin position="1238"/>
        <end position="1249"/>
    </location>
</feature>
<feature type="region of interest" description="Disordered" evidence="1">
    <location>
        <begin position="1883"/>
        <end position="2118"/>
    </location>
</feature>
<feature type="region of interest" description="Disordered" evidence="1">
    <location>
        <begin position="639"/>
        <end position="673"/>
    </location>
</feature>
<feature type="compositionally biased region" description="Basic and acidic residues" evidence="1">
    <location>
        <begin position="2108"/>
        <end position="2118"/>
    </location>
</feature>
<feature type="compositionally biased region" description="Basic and acidic residues" evidence="1">
    <location>
        <begin position="2038"/>
        <end position="2048"/>
    </location>
</feature>
<feature type="compositionally biased region" description="Pro residues" evidence="1">
    <location>
        <begin position="966"/>
        <end position="978"/>
    </location>
</feature>
<feature type="region of interest" description="Disordered" evidence="1">
    <location>
        <begin position="1707"/>
        <end position="1760"/>
    </location>
</feature>
<feature type="domain" description="PDZ" evidence="2">
    <location>
        <begin position="2141"/>
        <end position="2227"/>
    </location>
</feature>
<dbReference type="InterPro" id="IPR036034">
    <property type="entry name" value="PDZ_sf"/>
</dbReference>
<feature type="compositionally biased region" description="Polar residues" evidence="1">
    <location>
        <begin position="2021"/>
        <end position="2037"/>
    </location>
</feature>
<feature type="region of interest" description="Disordered" evidence="1">
    <location>
        <begin position="1425"/>
        <end position="1457"/>
    </location>
</feature>
<feature type="compositionally biased region" description="Basic and acidic residues" evidence="1">
    <location>
        <begin position="2064"/>
        <end position="2074"/>
    </location>
</feature>
<feature type="region of interest" description="Disordered" evidence="1">
    <location>
        <begin position="1481"/>
        <end position="1535"/>
    </location>
</feature>
<evidence type="ECO:0000313" key="3">
    <source>
        <dbReference type="EMBL" id="CAL1281868.1"/>
    </source>
</evidence>
<feature type="region of interest" description="Disordered" evidence="1">
    <location>
        <begin position="1090"/>
        <end position="1116"/>
    </location>
</feature>
<protein>
    <recommendedName>
        <fullName evidence="2">PDZ domain-containing protein</fullName>
    </recommendedName>
</protein>
<dbReference type="CDD" id="cd06763">
    <property type="entry name" value="PDZ7_PDZD2-PDZ4_hPro-IL-16-like"/>
    <property type="match status" value="1"/>
</dbReference>
<organism evidence="3 4">
    <name type="scientific">Larinioides sclopetarius</name>
    <dbReference type="NCBI Taxonomy" id="280406"/>
    <lineage>
        <taxon>Eukaryota</taxon>
        <taxon>Metazoa</taxon>
        <taxon>Ecdysozoa</taxon>
        <taxon>Arthropoda</taxon>
        <taxon>Chelicerata</taxon>
        <taxon>Arachnida</taxon>
        <taxon>Araneae</taxon>
        <taxon>Araneomorphae</taxon>
        <taxon>Entelegynae</taxon>
        <taxon>Araneoidea</taxon>
        <taxon>Araneidae</taxon>
        <taxon>Larinioides</taxon>
    </lineage>
</organism>
<dbReference type="EMBL" id="CAXIEN010000150">
    <property type="protein sequence ID" value="CAL1281868.1"/>
    <property type="molecule type" value="Genomic_DNA"/>
</dbReference>
<dbReference type="Pfam" id="PF00595">
    <property type="entry name" value="PDZ"/>
    <property type="match status" value="2"/>
</dbReference>
<feature type="compositionally biased region" description="Polar residues" evidence="1">
    <location>
        <begin position="1923"/>
        <end position="1934"/>
    </location>
</feature>
<evidence type="ECO:0000313" key="4">
    <source>
        <dbReference type="Proteomes" id="UP001497382"/>
    </source>
</evidence>
<dbReference type="PROSITE" id="PS50106">
    <property type="entry name" value="PDZ"/>
    <property type="match status" value="2"/>
</dbReference>
<feature type="compositionally biased region" description="Polar residues" evidence="1">
    <location>
        <begin position="369"/>
        <end position="378"/>
    </location>
</feature>
<feature type="compositionally biased region" description="Pro residues" evidence="1">
    <location>
        <begin position="1896"/>
        <end position="1908"/>
    </location>
</feature>
<feature type="region of interest" description="Disordered" evidence="1">
    <location>
        <begin position="161"/>
        <end position="181"/>
    </location>
</feature>